<protein>
    <submittedName>
        <fullName evidence="2">Putative ribonuclease H protein At1g65750 family</fullName>
    </submittedName>
</protein>
<dbReference type="GO" id="GO:0003676">
    <property type="term" value="F:nucleic acid binding"/>
    <property type="evidence" value="ECO:0007669"/>
    <property type="project" value="InterPro"/>
</dbReference>
<dbReference type="Gene3D" id="3.30.420.10">
    <property type="entry name" value="Ribonuclease H-like superfamily/Ribonuclease H"/>
    <property type="match status" value="1"/>
</dbReference>
<dbReference type="GO" id="GO:0004523">
    <property type="term" value="F:RNA-DNA hybrid ribonuclease activity"/>
    <property type="evidence" value="ECO:0007669"/>
    <property type="project" value="InterPro"/>
</dbReference>
<accession>A0A835C901</accession>
<evidence type="ECO:0000313" key="2">
    <source>
        <dbReference type="EMBL" id="KAF7835286.1"/>
    </source>
</evidence>
<dbReference type="InterPro" id="IPR036397">
    <property type="entry name" value="RNaseH_sf"/>
</dbReference>
<dbReference type="CDD" id="cd06222">
    <property type="entry name" value="RNase_H_like"/>
    <property type="match status" value="1"/>
</dbReference>
<feature type="domain" description="RNase H type-1" evidence="1">
    <location>
        <begin position="130"/>
        <end position="213"/>
    </location>
</feature>
<sequence>MKLVALIRLWKLKLDPQLIELNNDFFLVFFDLPKDRRAQLPHGINEIIAFHFLRARYDRMCIFVDTAKPQPLDVLIDKFRQKSSSPEPENSLLSPISTQHREILPSYHSPNLILDLENMRESLKKVGFGNIVMAELWENFSGISMAKEFNFFPLVESDSQCVVKLIMNNDTAKTHPSFPLINSCSLLLGMTHPISLSHIYQEANTCIDLLAKKVLNCRVE</sequence>
<name>A0A835C901_9FABA</name>
<dbReference type="InterPro" id="IPR044730">
    <property type="entry name" value="RNase_H-like_dom_plant"/>
</dbReference>
<gene>
    <name evidence="2" type="ORF">G2W53_010145</name>
</gene>
<dbReference type="AlphaFoldDB" id="A0A835C901"/>
<reference evidence="2" key="1">
    <citation type="submission" date="2020-09" db="EMBL/GenBank/DDBJ databases">
        <title>Genome-Enabled Discovery of Anthraquinone Biosynthesis in Senna tora.</title>
        <authorList>
            <person name="Kang S.-H."/>
            <person name="Pandey R.P."/>
            <person name="Lee C.-M."/>
            <person name="Sim J.-S."/>
            <person name="Jeong J.-T."/>
            <person name="Choi B.-S."/>
            <person name="Jung M."/>
            <person name="Ginzburg D."/>
            <person name="Zhao K."/>
            <person name="Won S.Y."/>
            <person name="Oh T.-J."/>
            <person name="Yu Y."/>
            <person name="Kim N.-H."/>
            <person name="Lee O.R."/>
            <person name="Lee T.-H."/>
            <person name="Bashyal P."/>
            <person name="Kim T.-S."/>
            <person name="Lee W.-H."/>
            <person name="Kawkins C."/>
            <person name="Kim C.-K."/>
            <person name="Kim J.S."/>
            <person name="Ahn B.O."/>
            <person name="Rhee S.Y."/>
            <person name="Sohng J.K."/>
        </authorList>
    </citation>
    <scope>NUCLEOTIDE SEQUENCE</scope>
    <source>
        <tissue evidence="2">Leaf</tissue>
    </source>
</reference>
<dbReference type="Pfam" id="PF13456">
    <property type="entry name" value="RVT_3"/>
    <property type="match status" value="1"/>
</dbReference>
<proteinExistence type="predicted"/>
<comment type="caution">
    <text evidence="2">The sequence shown here is derived from an EMBL/GenBank/DDBJ whole genome shotgun (WGS) entry which is preliminary data.</text>
</comment>
<organism evidence="2 3">
    <name type="scientific">Senna tora</name>
    <dbReference type="NCBI Taxonomy" id="362788"/>
    <lineage>
        <taxon>Eukaryota</taxon>
        <taxon>Viridiplantae</taxon>
        <taxon>Streptophyta</taxon>
        <taxon>Embryophyta</taxon>
        <taxon>Tracheophyta</taxon>
        <taxon>Spermatophyta</taxon>
        <taxon>Magnoliopsida</taxon>
        <taxon>eudicotyledons</taxon>
        <taxon>Gunneridae</taxon>
        <taxon>Pentapetalae</taxon>
        <taxon>rosids</taxon>
        <taxon>fabids</taxon>
        <taxon>Fabales</taxon>
        <taxon>Fabaceae</taxon>
        <taxon>Caesalpinioideae</taxon>
        <taxon>Cassia clade</taxon>
        <taxon>Senna</taxon>
    </lineage>
</organism>
<evidence type="ECO:0000313" key="3">
    <source>
        <dbReference type="Proteomes" id="UP000634136"/>
    </source>
</evidence>
<dbReference type="EMBL" id="JAAIUW010000004">
    <property type="protein sequence ID" value="KAF7835286.1"/>
    <property type="molecule type" value="Genomic_DNA"/>
</dbReference>
<dbReference type="Proteomes" id="UP000634136">
    <property type="component" value="Unassembled WGS sequence"/>
</dbReference>
<dbReference type="InterPro" id="IPR002156">
    <property type="entry name" value="RNaseH_domain"/>
</dbReference>
<evidence type="ECO:0000259" key="1">
    <source>
        <dbReference type="Pfam" id="PF13456"/>
    </source>
</evidence>
<keyword evidence="3" id="KW-1185">Reference proteome</keyword>